<dbReference type="InterPro" id="IPR010316">
    <property type="entry name" value="AlkA_N"/>
</dbReference>
<dbReference type="InterPro" id="IPR003265">
    <property type="entry name" value="HhH-GPD_domain"/>
</dbReference>
<dbReference type="Pfam" id="PF06029">
    <property type="entry name" value="AlkA_N"/>
    <property type="match status" value="1"/>
</dbReference>
<dbReference type="Gene3D" id="3.40.10.10">
    <property type="entry name" value="DNA Methylphosphotriester Repair Domain"/>
    <property type="match status" value="1"/>
</dbReference>
<dbReference type="Pfam" id="PF12833">
    <property type="entry name" value="HTH_18"/>
    <property type="match status" value="1"/>
</dbReference>
<evidence type="ECO:0000256" key="11">
    <source>
        <dbReference type="ARBA" id="ARBA00023159"/>
    </source>
</evidence>
<dbReference type="InterPro" id="IPR051912">
    <property type="entry name" value="Alkylbase_DNA_Glycosylase/TA"/>
</dbReference>
<keyword evidence="15" id="KW-0326">Glycosidase</keyword>
<dbReference type="SUPFAM" id="SSF57884">
    <property type="entry name" value="Ada DNA repair protein, N-terminal domain (N-Ada 10)"/>
    <property type="match status" value="1"/>
</dbReference>
<keyword evidence="10" id="KW-0238">DNA-binding</keyword>
<dbReference type="InterPro" id="IPR018060">
    <property type="entry name" value="HTH_AraC"/>
</dbReference>
<evidence type="ECO:0000259" key="14">
    <source>
        <dbReference type="PROSITE" id="PS01124"/>
    </source>
</evidence>
<dbReference type="GO" id="GO:0043916">
    <property type="term" value="F:DNA-7-methylguanine glycosylase activity"/>
    <property type="evidence" value="ECO:0007669"/>
    <property type="project" value="TreeGrafter"/>
</dbReference>
<protein>
    <recommendedName>
        <fullName evidence="3">DNA-3-methyladenine glycosylase II</fullName>
        <ecNumber evidence="3">3.2.2.21</ecNumber>
    </recommendedName>
</protein>
<dbReference type="PROSITE" id="PS01124">
    <property type="entry name" value="HTH_ARAC_FAMILY_2"/>
    <property type="match status" value="1"/>
</dbReference>
<dbReference type="SMART" id="SM00478">
    <property type="entry name" value="ENDO3c"/>
    <property type="match status" value="1"/>
</dbReference>
<dbReference type="InterPro" id="IPR023170">
    <property type="entry name" value="HhH_base_excis_C"/>
</dbReference>
<dbReference type="SMART" id="SM01009">
    <property type="entry name" value="AlkA_N"/>
    <property type="match status" value="1"/>
</dbReference>
<evidence type="ECO:0000256" key="9">
    <source>
        <dbReference type="ARBA" id="ARBA00023015"/>
    </source>
</evidence>
<evidence type="ECO:0000256" key="1">
    <source>
        <dbReference type="ARBA" id="ARBA00000086"/>
    </source>
</evidence>
<dbReference type="Pfam" id="PF00730">
    <property type="entry name" value="HhH-GPD"/>
    <property type="match status" value="1"/>
</dbReference>
<dbReference type="FunFam" id="3.40.10.10:FF:000001">
    <property type="entry name" value="DNA-3-methyladenine glycosylase 2"/>
    <property type="match status" value="1"/>
</dbReference>
<dbReference type="SMART" id="SM00342">
    <property type="entry name" value="HTH_ARAC"/>
    <property type="match status" value="1"/>
</dbReference>
<keyword evidence="5 15" id="KW-0808">Transferase</keyword>
<dbReference type="InterPro" id="IPR004026">
    <property type="entry name" value="Ada_DNA_repair_Zn-bd"/>
</dbReference>
<keyword evidence="6" id="KW-0479">Metal-binding</keyword>
<keyword evidence="11" id="KW-0010">Activator</keyword>
<dbReference type="Gene3D" id="1.10.340.30">
    <property type="entry name" value="Hypothetical protein, domain 2"/>
    <property type="match status" value="1"/>
</dbReference>
<dbReference type="GO" id="GO:0008725">
    <property type="term" value="F:DNA-3-methyladenine glycosylase activity"/>
    <property type="evidence" value="ECO:0007669"/>
    <property type="project" value="TreeGrafter"/>
</dbReference>
<dbReference type="GO" id="GO:0032259">
    <property type="term" value="P:methylation"/>
    <property type="evidence" value="ECO:0007669"/>
    <property type="project" value="UniProtKB-KW"/>
</dbReference>
<evidence type="ECO:0000256" key="5">
    <source>
        <dbReference type="ARBA" id="ARBA00022679"/>
    </source>
</evidence>
<dbReference type="GO" id="GO:0032993">
    <property type="term" value="C:protein-DNA complex"/>
    <property type="evidence" value="ECO:0007669"/>
    <property type="project" value="TreeGrafter"/>
</dbReference>
<accession>A0A6J4M0W4</accession>
<dbReference type="GO" id="GO:0008168">
    <property type="term" value="F:methyltransferase activity"/>
    <property type="evidence" value="ECO:0007669"/>
    <property type="project" value="UniProtKB-KW"/>
</dbReference>
<evidence type="ECO:0000256" key="3">
    <source>
        <dbReference type="ARBA" id="ARBA00012000"/>
    </source>
</evidence>
<dbReference type="InterPro" id="IPR018062">
    <property type="entry name" value="HTH_AraC-typ_CS"/>
</dbReference>
<keyword evidence="4 15" id="KW-0489">Methyltransferase</keyword>
<comment type="catalytic activity">
    <reaction evidence="1">
        <text>Hydrolysis of alkylated DNA, releasing 3-methyladenine, 3-methylguanine, 7-methylguanine and 7-methyladenine.</text>
        <dbReference type="EC" id="3.2.2.21"/>
    </reaction>
</comment>
<dbReference type="InterPro" id="IPR011257">
    <property type="entry name" value="DNA_glycosylase"/>
</dbReference>
<evidence type="ECO:0000256" key="13">
    <source>
        <dbReference type="ARBA" id="ARBA00023204"/>
    </source>
</evidence>
<dbReference type="Gene3D" id="3.30.310.20">
    <property type="entry name" value="DNA-3-methyladenine glycosylase AlkA, N-terminal domain"/>
    <property type="match status" value="1"/>
</dbReference>
<dbReference type="PANTHER" id="PTHR43003:SF13">
    <property type="entry name" value="DNA-3-METHYLADENINE GLYCOSYLASE 2"/>
    <property type="match status" value="1"/>
</dbReference>
<proteinExistence type="predicted"/>
<dbReference type="SUPFAM" id="SSF55945">
    <property type="entry name" value="TATA-box binding protein-like"/>
    <property type="match status" value="1"/>
</dbReference>
<evidence type="ECO:0000313" key="15">
    <source>
        <dbReference type="EMBL" id="CAA9347098.1"/>
    </source>
</evidence>
<feature type="domain" description="HTH araC/xylS-type" evidence="14">
    <location>
        <begin position="91"/>
        <end position="189"/>
    </location>
</feature>
<evidence type="ECO:0000256" key="8">
    <source>
        <dbReference type="ARBA" id="ARBA00022833"/>
    </source>
</evidence>
<dbReference type="GO" id="GO:0005737">
    <property type="term" value="C:cytoplasm"/>
    <property type="evidence" value="ECO:0007669"/>
    <property type="project" value="TreeGrafter"/>
</dbReference>
<dbReference type="GO" id="GO:0008270">
    <property type="term" value="F:zinc ion binding"/>
    <property type="evidence" value="ECO:0007669"/>
    <property type="project" value="InterPro"/>
</dbReference>
<evidence type="ECO:0000256" key="4">
    <source>
        <dbReference type="ARBA" id="ARBA00022603"/>
    </source>
</evidence>
<evidence type="ECO:0000256" key="10">
    <source>
        <dbReference type="ARBA" id="ARBA00023125"/>
    </source>
</evidence>
<evidence type="ECO:0000256" key="12">
    <source>
        <dbReference type="ARBA" id="ARBA00023163"/>
    </source>
</evidence>
<evidence type="ECO:0000256" key="6">
    <source>
        <dbReference type="ARBA" id="ARBA00022723"/>
    </source>
</evidence>
<dbReference type="CDD" id="cd00056">
    <property type="entry name" value="ENDO3c"/>
    <property type="match status" value="1"/>
</dbReference>
<comment type="cofactor">
    <cofactor evidence="2">
        <name>Zn(2+)</name>
        <dbReference type="ChEBI" id="CHEBI:29105"/>
    </cofactor>
</comment>
<evidence type="ECO:0000256" key="2">
    <source>
        <dbReference type="ARBA" id="ARBA00001947"/>
    </source>
</evidence>
<sequence length="500" mass="53229">MAGQAALDDERCYRAVHSRDARFDGIFVSAVRTTGIYCRPSCPARTPRAQNVSFFATAAAAHGAGYRACRRCRPDASPGSPQWNVRADVVGRAVRLIADGLVDREGVAGLSARLGYSSRQLQRLLVAELGAGPLALARAHRAQTARVLLESTTLGMAEVAFAAGFASVRQFNETVLEVYATTPGALRRGGARTQSAPVSAGRLCLRLAARQPFDADALTAFWAGHAVPGLEEVDPDTGELVRALALAHGPAVVRLGPHADLDGGRPYVTCQLELSDLRDLTAAVARCRALGDLDADPVAVRDLLAADPALEPSVRRRPGLRVPGVADGFETAVRTVLGQQVSTKAAATATARLTARFGTPIPGSPAWHTFPAPEALAEADPESLGLPRSRARALVGLASAVATGSLRLDVGADRAEARARLLALPGIGPWTADYVAMRALRDPDVLLDTDLAVRRVAHDLGIADDQAGLRQHAQRWSPWRSYAVLHLWMTYLDHRPVRRT</sequence>
<keyword evidence="13" id="KW-0234">DNA repair</keyword>
<dbReference type="SUPFAM" id="SSF46689">
    <property type="entry name" value="Homeodomain-like"/>
    <property type="match status" value="1"/>
</dbReference>
<dbReference type="PANTHER" id="PTHR43003">
    <property type="entry name" value="DNA-3-METHYLADENINE GLYCOSYLASE"/>
    <property type="match status" value="1"/>
</dbReference>
<dbReference type="GO" id="GO:0032131">
    <property type="term" value="F:alkylated DNA binding"/>
    <property type="evidence" value="ECO:0007669"/>
    <property type="project" value="TreeGrafter"/>
</dbReference>
<keyword evidence="15" id="KW-0378">Hydrolase</keyword>
<organism evidence="15">
    <name type="scientific">uncultured Nocardioidaceae bacterium</name>
    <dbReference type="NCBI Taxonomy" id="253824"/>
    <lineage>
        <taxon>Bacteria</taxon>
        <taxon>Bacillati</taxon>
        <taxon>Actinomycetota</taxon>
        <taxon>Actinomycetes</taxon>
        <taxon>Propionibacteriales</taxon>
        <taxon>Nocardioidaceae</taxon>
        <taxon>environmental samples</taxon>
    </lineage>
</organism>
<dbReference type="Gene3D" id="1.10.10.60">
    <property type="entry name" value="Homeodomain-like"/>
    <property type="match status" value="1"/>
</dbReference>
<dbReference type="EC" id="3.2.2.21" evidence="3"/>
<dbReference type="InterPro" id="IPR009057">
    <property type="entry name" value="Homeodomain-like_sf"/>
</dbReference>
<reference evidence="15" key="1">
    <citation type="submission" date="2020-02" db="EMBL/GenBank/DDBJ databases">
        <authorList>
            <person name="Meier V. D."/>
        </authorList>
    </citation>
    <scope>NUCLEOTIDE SEQUENCE</scope>
    <source>
        <strain evidence="15">AVDCRST_MAG29</strain>
    </source>
</reference>
<keyword evidence="7" id="KW-0227">DNA damage</keyword>
<keyword evidence="8" id="KW-0862">Zinc</keyword>
<name>A0A6J4M0W4_9ACTN</name>
<dbReference type="PROSITE" id="PS00041">
    <property type="entry name" value="HTH_ARAC_FAMILY_1"/>
    <property type="match status" value="1"/>
</dbReference>
<gene>
    <name evidence="15" type="ORF">AVDCRST_MAG29-1968</name>
</gene>
<dbReference type="GO" id="GO:0043565">
    <property type="term" value="F:sequence-specific DNA binding"/>
    <property type="evidence" value="ECO:0007669"/>
    <property type="project" value="InterPro"/>
</dbReference>
<dbReference type="InterPro" id="IPR037046">
    <property type="entry name" value="AlkA_N_sf"/>
</dbReference>
<evidence type="ECO:0000256" key="7">
    <source>
        <dbReference type="ARBA" id="ARBA00022763"/>
    </source>
</evidence>
<dbReference type="EMBL" id="CADCUG010000118">
    <property type="protein sequence ID" value="CAA9347098.1"/>
    <property type="molecule type" value="Genomic_DNA"/>
</dbReference>
<keyword evidence="9" id="KW-0805">Transcription regulation</keyword>
<dbReference type="SUPFAM" id="SSF48150">
    <property type="entry name" value="DNA-glycosylase"/>
    <property type="match status" value="1"/>
</dbReference>
<dbReference type="GO" id="GO:0006285">
    <property type="term" value="P:base-excision repair, AP site formation"/>
    <property type="evidence" value="ECO:0007669"/>
    <property type="project" value="TreeGrafter"/>
</dbReference>
<dbReference type="InterPro" id="IPR035451">
    <property type="entry name" value="Ada-like_dom_sf"/>
</dbReference>
<dbReference type="Gene3D" id="1.10.1670.10">
    <property type="entry name" value="Helix-hairpin-Helix base-excision DNA repair enzymes (C-terminal)"/>
    <property type="match status" value="1"/>
</dbReference>
<dbReference type="Pfam" id="PF02805">
    <property type="entry name" value="Ada_Zn_binding"/>
    <property type="match status" value="1"/>
</dbReference>
<dbReference type="GO" id="GO:0006307">
    <property type="term" value="P:DNA alkylation repair"/>
    <property type="evidence" value="ECO:0007669"/>
    <property type="project" value="TreeGrafter"/>
</dbReference>
<dbReference type="AlphaFoldDB" id="A0A6J4M0W4"/>
<keyword evidence="12" id="KW-0804">Transcription</keyword>
<dbReference type="GO" id="GO:0003700">
    <property type="term" value="F:DNA-binding transcription factor activity"/>
    <property type="evidence" value="ECO:0007669"/>
    <property type="project" value="InterPro"/>
</dbReference>